<dbReference type="Proteomes" id="UP000545493">
    <property type="component" value="Unassembled WGS sequence"/>
</dbReference>
<evidence type="ECO:0000256" key="4">
    <source>
        <dbReference type="ARBA" id="ARBA00022692"/>
    </source>
</evidence>
<evidence type="ECO:0000256" key="2">
    <source>
        <dbReference type="ARBA" id="ARBA00008929"/>
    </source>
</evidence>
<evidence type="ECO:0000256" key="7">
    <source>
        <dbReference type="SAM" id="MobiDB-lite"/>
    </source>
</evidence>
<keyword evidence="4 8" id="KW-0812">Transmembrane</keyword>
<feature type="transmembrane region" description="Helical" evidence="8">
    <location>
        <begin position="195"/>
        <end position="212"/>
    </location>
</feature>
<evidence type="ECO:0000256" key="3">
    <source>
        <dbReference type="ARBA" id="ARBA00022475"/>
    </source>
</evidence>
<proteinExistence type="inferred from homology"/>
<feature type="transmembrane region" description="Helical" evidence="8">
    <location>
        <begin position="155"/>
        <end position="175"/>
    </location>
</feature>
<keyword evidence="5 8" id="KW-1133">Transmembrane helix</keyword>
<keyword evidence="10" id="KW-1185">Reference proteome</keyword>
<feature type="transmembrane region" description="Helical" evidence="8">
    <location>
        <begin position="87"/>
        <end position="108"/>
    </location>
</feature>
<name>A0A7X5UQG7_9PSEU</name>
<gene>
    <name evidence="9" type="ORF">FHU38_002193</name>
</gene>
<organism evidence="9 10">
    <name type="scientific">Saccharomonospora amisosensis</name>
    <dbReference type="NCBI Taxonomy" id="1128677"/>
    <lineage>
        <taxon>Bacteria</taxon>
        <taxon>Bacillati</taxon>
        <taxon>Actinomycetota</taxon>
        <taxon>Actinomycetes</taxon>
        <taxon>Pseudonocardiales</taxon>
        <taxon>Pseudonocardiaceae</taxon>
        <taxon>Saccharomonospora</taxon>
    </lineage>
</organism>
<keyword evidence="3" id="KW-1003">Cell membrane</keyword>
<evidence type="ECO:0000256" key="5">
    <source>
        <dbReference type="ARBA" id="ARBA00022989"/>
    </source>
</evidence>
<evidence type="ECO:0000313" key="9">
    <source>
        <dbReference type="EMBL" id="NIJ11849.1"/>
    </source>
</evidence>
<comment type="caution">
    <text evidence="9">The sequence shown here is derived from an EMBL/GenBank/DDBJ whole genome shotgun (WGS) entry which is preliminary data.</text>
</comment>
<dbReference type="Gene3D" id="1.20.1630.10">
    <property type="entry name" value="Formate dehydrogenase/DMSO reductase domain"/>
    <property type="match status" value="1"/>
</dbReference>
<feature type="region of interest" description="Disordered" evidence="7">
    <location>
        <begin position="1"/>
        <end position="34"/>
    </location>
</feature>
<accession>A0A7X5UQG7</accession>
<dbReference type="PANTHER" id="PTHR34856">
    <property type="entry name" value="PROTEIN NRFD"/>
    <property type="match status" value="1"/>
</dbReference>
<dbReference type="GO" id="GO:0005886">
    <property type="term" value="C:plasma membrane"/>
    <property type="evidence" value="ECO:0007669"/>
    <property type="project" value="UniProtKB-SubCell"/>
</dbReference>
<reference evidence="9 10" key="1">
    <citation type="submission" date="2020-03" db="EMBL/GenBank/DDBJ databases">
        <title>Sequencing the genomes of 1000 actinobacteria strains.</title>
        <authorList>
            <person name="Klenk H.-P."/>
        </authorList>
    </citation>
    <scope>NUCLEOTIDE SEQUENCE [LARGE SCALE GENOMIC DNA]</scope>
    <source>
        <strain evidence="9 10">DSM 45685</strain>
    </source>
</reference>
<evidence type="ECO:0000313" key="10">
    <source>
        <dbReference type="Proteomes" id="UP000545493"/>
    </source>
</evidence>
<dbReference type="EMBL" id="JAAOYM010000001">
    <property type="protein sequence ID" value="NIJ11849.1"/>
    <property type="molecule type" value="Genomic_DNA"/>
</dbReference>
<dbReference type="PANTHER" id="PTHR34856:SF2">
    <property type="entry name" value="PROTEIN NRFD"/>
    <property type="match status" value="1"/>
</dbReference>
<evidence type="ECO:0000256" key="8">
    <source>
        <dbReference type="SAM" id="Phobius"/>
    </source>
</evidence>
<evidence type="ECO:0008006" key="11">
    <source>
        <dbReference type="Google" id="ProtNLM"/>
    </source>
</evidence>
<sequence>MNSQQQARPGREAMTGVATGRRRRGRGEQPVVPDTEFTSYYGKPVINGPVWKSPDIPGYLFLGGLAGASSLLAAGSQLRGDTRVATAAKTGALGAITLSVGALVHDLGRPGRFVNMLRVFKPTSPMNLGSWLLAGYGPLAGVSAASAVTGRLPKLGAAATAGAALLGPAVASYTAALVSDTAVPAWHDGHREMPYVFTGSAAVAAGGLGLLADGERASTPARNLALFGTGLELAASRLMERRLGMVAEPYRTGRSGKLLRAGELLAVAGTAGGFLSRRSRLARALSGAGLIAASALTKWGVFDAGIASADDPKYTVVPQRQRLREGS</sequence>
<protein>
    <recommendedName>
        <fullName evidence="11">Polysulfide reductase NrfD</fullName>
    </recommendedName>
</protein>
<feature type="transmembrane region" description="Helical" evidence="8">
    <location>
        <begin position="128"/>
        <end position="148"/>
    </location>
</feature>
<evidence type="ECO:0000256" key="6">
    <source>
        <dbReference type="ARBA" id="ARBA00023136"/>
    </source>
</evidence>
<dbReference type="Pfam" id="PF03916">
    <property type="entry name" value="NrfD"/>
    <property type="match status" value="1"/>
</dbReference>
<dbReference type="RefSeq" id="WP_167169734.1">
    <property type="nucleotide sequence ID" value="NZ_JAAOYM010000001.1"/>
</dbReference>
<comment type="similarity">
    <text evidence="2">Belongs to the NrfD family.</text>
</comment>
<feature type="transmembrane region" description="Helical" evidence="8">
    <location>
        <begin position="56"/>
        <end position="75"/>
    </location>
</feature>
<comment type="subcellular location">
    <subcellularLocation>
        <location evidence="1">Cell membrane</location>
        <topology evidence="1">Multi-pass membrane protein</topology>
    </subcellularLocation>
</comment>
<dbReference type="InterPro" id="IPR052049">
    <property type="entry name" value="Electron_transfer_protein"/>
</dbReference>
<dbReference type="AlphaFoldDB" id="A0A7X5UQG7"/>
<dbReference type="InterPro" id="IPR005614">
    <property type="entry name" value="NrfD-like"/>
</dbReference>
<keyword evidence="6 8" id="KW-0472">Membrane</keyword>
<evidence type="ECO:0000256" key="1">
    <source>
        <dbReference type="ARBA" id="ARBA00004651"/>
    </source>
</evidence>